<evidence type="ECO:0000256" key="2">
    <source>
        <dbReference type="PROSITE-ProRule" id="PRU00235"/>
    </source>
</evidence>
<dbReference type="InterPro" id="IPR037191">
    <property type="entry name" value="VPS9_dom_sf"/>
</dbReference>
<organism evidence="4 5">
    <name type="scientific">Aphanomyces euteiches</name>
    <dbReference type="NCBI Taxonomy" id="100861"/>
    <lineage>
        <taxon>Eukaryota</taxon>
        <taxon>Sar</taxon>
        <taxon>Stramenopiles</taxon>
        <taxon>Oomycota</taxon>
        <taxon>Saprolegniomycetes</taxon>
        <taxon>Saprolegniales</taxon>
        <taxon>Verrucalvaceae</taxon>
        <taxon>Aphanomyces</taxon>
    </lineage>
</organism>
<dbReference type="InterPro" id="IPR003123">
    <property type="entry name" value="VPS9"/>
</dbReference>
<dbReference type="PROSITE" id="PS51205">
    <property type="entry name" value="VPS9"/>
    <property type="match status" value="1"/>
</dbReference>
<feature type="repeat" description="RCC1" evidence="2">
    <location>
        <begin position="562"/>
        <end position="633"/>
    </location>
</feature>
<evidence type="ECO:0000313" key="5">
    <source>
        <dbReference type="Proteomes" id="UP000481153"/>
    </source>
</evidence>
<feature type="domain" description="VPS9" evidence="3">
    <location>
        <begin position="234"/>
        <end position="392"/>
    </location>
</feature>
<feature type="repeat" description="RCC1" evidence="2">
    <location>
        <begin position="456"/>
        <end position="508"/>
    </location>
</feature>
<dbReference type="EMBL" id="VJMJ01000094">
    <property type="protein sequence ID" value="KAF0735627.1"/>
    <property type="molecule type" value="Genomic_DNA"/>
</dbReference>
<dbReference type="Pfam" id="PF25390">
    <property type="entry name" value="WD40_RLD"/>
    <property type="match status" value="1"/>
</dbReference>
<dbReference type="VEuPathDB" id="FungiDB:AeMF1_009874"/>
<reference evidence="4 5" key="1">
    <citation type="submission" date="2019-07" db="EMBL/GenBank/DDBJ databases">
        <title>Genomics analysis of Aphanomyces spp. identifies a new class of oomycete effector associated with host adaptation.</title>
        <authorList>
            <person name="Gaulin E."/>
        </authorList>
    </citation>
    <scope>NUCLEOTIDE SEQUENCE [LARGE SCALE GENOMIC DNA]</scope>
    <source>
        <strain evidence="4 5">ATCC 201684</strain>
    </source>
</reference>
<dbReference type="PROSITE" id="PS50012">
    <property type="entry name" value="RCC1_3"/>
    <property type="match status" value="4"/>
</dbReference>
<dbReference type="SUPFAM" id="SSF109993">
    <property type="entry name" value="VPS9 domain"/>
    <property type="match status" value="1"/>
</dbReference>
<keyword evidence="1" id="KW-0677">Repeat</keyword>
<dbReference type="SUPFAM" id="SSF50985">
    <property type="entry name" value="RCC1/BLIP-II"/>
    <property type="match status" value="1"/>
</dbReference>
<dbReference type="Gene3D" id="1.20.1050.80">
    <property type="entry name" value="VPS9 domain"/>
    <property type="match status" value="1"/>
</dbReference>
<dbReference type="InterPro" id="IPR009091">
    <property type="entry name" value="RCC1/BLIP-II"/>
</dbReference>
<protein>
    <recommendedName>
        <fullName evidence="3">VPS9 domain-containing protein</fullName>
    </recommendedName>
</protein>
<comment type="caution">
    <text evidence="4">The sequence shown here is derived from an EMBL/GenBank/DDBJ whole genome shotgun (WGS) entry which is preliminary data.</text>
</comment>
<evidence type="ECO:0000313" key="4">
    <source>
        <dbReference type="EMBL" id="KAF0735627.1"/>
    </source>
</evidence>
<dbReference type="InterPro" id="IPR058923">
    <property type="entry name" value="RCC1-like_dom"/>
</dbReference>
<evidence type="ECO:0000256" key="1">
    <source>
        <dbReference type="ARBA" id="ARBA00022737"/>
    </source>
</evidence>
<dbReference type="PANTHER" id="PTHR22872">
    <property type="entry name" value="BTK-BINDING PROTEIN-RELATED"/>
    <property type="match status" value="1"/>
</dbReference>
<sequence length="786" mass="85952">MTSTNPFVAAVEEHVAVLLDQVDAQNQDRGIEGPMRVLICVPQSLSLLSAVVTAADLATHVLLPDPTVGHYRTLDGKHVAIAGSYVVLKLGFEEPRTIRILMTEESAQLSTARFKCILVHTNRPLVGGVYVPEDLGEMDSPTFHRYVAMIRAHPESELVFASLDAFVDDVNASSTPQKYLKASAIRQVWQASVDLLDEQPSGPHGRLQLEQTVESYLLAQLHRDIFAMLVHRHQAKQCQLDDLLHTLRHATPVDFGILPAFQCDQRNAVELILDAGKQSTPLQMLMQLKRALTSLNEQIHRHVVRRRHRLTASNRPKGAQNLVLGTDDVLDQLLYVLVQVSKRRPSFPLVAILTYIEEFHLVNSAVSALGFTLATYQVAVEWFFTRSIQVALPRLDLPQLSPPSATDSPSTTTPPQLQIFCGNQAKSPPLPLQDTAESIVQVVCGTRSFFYVNDSGAAFAWGDARGGRLGLHRDHERNDVELPQRIPKLLHVTQLACGGFHVLACDLHGHVYAWGSNGHGQLGIGLETAAVMEPTPVTELFGVYVSAVACGDAHALALSSSGQVFSWGSNRYDQLGRPDVDNQFPRLIEQDWGGRTLENARRVDKSLGDDSNEPGVALRVAAGKFHSMAISRDGALFTWGCGQDGQLGHGSYMDLSSPQQVMSLAAVDAVDVGGGAAYTCVLLKSGHVVSCGQIDSKIDMEMPSPVVFEPLEDLHEPCVGLSCGETHFALMTASHRVVLVARDRFDADFDGETSQVRASFQPFDLVVEQVSCGDRGYTLFLARPCQ</sequence>
<evidence type="ECO:0000259" key="3">
    <source>
        <dbReference type="PROSITE" id="PS51205"/>
    </source>
</evidence>
<gene>
    <name evidence="4" type="ORF">Ae201684_007946</name>
</gene>
<dbReference type="Gene3D" id="2.130.10.30">
    <property type="entry name" value="Regulator of chromosome condensation 1/beta-lactamase-inhibitor protein II"/>
    <property type="match status" value="2"/>
</dbReference>
<keyword evidence="5" id="KW-1185">Reference proteome</keyword>
<accession>A0A6G0X6K6</accession>
<dbReference type="AlphaFoldDB" id="A0A6G0X6K6"/>
<name>A0A6G0X6K6_9STRA</name>
<dbReference type="PRINTS" id="PR00633">
    <property type="entry name" value="RCCNDNSATION"/>
</dbReference>
<dbReference type="InterPro" id="IPR000408">
    <property type="entry name" value="Reg_chr_condens"/>
</dbReference>
<dbReference type="InterPro" id="IPR051625">
    <property type="entry name" value="Signaling_Regulatory_Domain"/>
</dbReference>
<feature type="repeat" description="RCC1" evidence="2">
    <location>
        <begin position="634"/>
        <end position="685"/>
    </location>
</feature>
<dbReference type="Proteomes" id="UP000481153">
    <property type="component" value="Unassembled WGS sequence"/>
</dbReference>
<dbReference type="PROSITE" id="PS00626">
    <property type="entry name" value="RCC1_2"/>
    <property type="match status" value="1"/>
</dbReference>
<proteinExistence type="predicted"/>
<feature type="repeat" description="RCC1" evidence="2">
    <location>
        <begin position="509"/>
        <end position="561"/>
    </location>
</feature>